<evidence type="ECO:0000313" key="2">
    <source>
        <dbReference type="Proteomes" id="UP000828048"/>
    </source>
</evidence>
<evidence type="ECO:0000313" key="1">
    <source>
        <dbReference type="EMBL" id="KAH7842990.1"/>
    </source>
</evidence>
<dbReference type="Proteomes" id="UP000828048">
    <property type="component" value="Chromosome 1"/>
</dbReference>
<name>A0ACB7XQZ0_9ERIC</name>
<accession>A0ACB7XQZ0</accession>
<proteinExistence type="predicted"/>
<comment type="caution">
    <text evidence="1">The sequence shown here is derived from an EMBL/GenBank/DDBJ whole genome shotgun (WGS) entry which is preliminary data.</text>
</comment>
<gene>
    <name evidence="1" type="ORF">Vadar_011380</name>
</gene>
<protein>
    <submittedName>
        <fullName evidence="1">Uncharacterized protein</fullName>
    </submittedName>
</protein>
<organism evidence="1 2">
    <name type="scientific">Vaccinium darrowii</name>
    <dbReference type="NCBI Taxonomy" id="229202"/>
    <lineage>
        <taxon>Eukaryota</taxon>
        <taxon>Viridiplantae</taxon>
        <taxon>Streptophyta</taxon>
        <taxon>Embryophyta</taxon>
        <taxon>Tracheophyta</taxon>
        <taxon>Spermatophyta</taxon>
        <taxon>Magnoliopsida</taxon>
        <taxon>eudicotyledons</taxon>
        <taxon>Gunneridae</taxon>
        <taxon>Pentapetalae</taxon>
        <taxon>asterids</taxon>
        <taxon>Ericales</taxon>
        <taxon>Ericaceae</taxon>
        <taxon>Vaccinioideae</taxon>
        <taxon>Vaccinieae</taxon>
        <taxon>Vaccinium</taxon>
    </lineage>
</organism>
<sequence length="426" mass="49864">MESEIRTQTDARSSDHVSIAIQRDDDNLMSSIKEQMDTVSVSHCICRVQQNLSKDKDKCYFPQQVSIGPFHRVTDTEDKKWGYLNALLNRKPNVESRLENCVKALKKLEPKVRKFYGEKIHLDSDELAKMMLLDGCFIIELLLKYSIEGLRRRDDPFFNTKEMFFRLRCDIILLENQIPFFVLQGLFDIVPIPNQCTKSLTELALSYFRNMIPRDLQTPEEKLSQDFRHLLDIIHHCYIPTYLEVESSGGQQNLNSATEIQESGVRFKKASVTKSLLDVKFVNGVLQIPPLKFHSYTEILFRNLIALEHCYSDRVKYVASYAFLMGKLVQSEKDLRLLHKTGILTNGIERKQEILDLFKKIGVEVEDKYFYYKGICEQVNRYKKTSWMAMAWCWEMKEMCKEPRKQLPHQKKASDAHNPHSGRQRQ</sequence>
<keyword evidence="2" id="KW-1185">Reference proteome</keyword>
<dbReference type="EMBL" id="CM037151">
    <property type="protein sequence ID" value="KAH7842990.1"/>
    <property type="molecule type" value="Genomic_DNA"/>
</dbReference>
<reference evidence="1 2" key="1">
    <citation type="journal article" date="2021" name="Hortic Res">
        <title>High-quality reference genome and annotation aids understanding of berry development for evergreen blueberry (Vaccinium darrowii).</title>
        <authorList>
            <person name="Yu J."/>
            <person name="Hulse-Kemp A.M."/>
            <person name="Babiker E."/>
            <person name="Staton M."/>
        </authorList>
    </citation>
    <scope>NUCLEOTIDE SEQUENCE [LARGE SCALE GENOMIC DNA]</scope>
    <source>
        <strain evidence="2">cv. NJ 8807/NJ 8810</strain>
        <tissue evidence="1">Young leaf</tissue>
    </source>
</reference>